<dbReference type="AlphaFoldDB" id="A0A4Z1EKW5"/>
<dbReference type="Proteomes" id="UP000297777">
    <property type="component" value="Unassembled WGS sequence"/>
</dbReference>
<sequence length="68" mass="7528">MNTQRHNRPPPQTVISKLASMHSCHQFTDAPTSVCFATNIFTTPPCDGISTIKMDNHPFVDDAKNIPC</sequence>
<evidence type="ECO:0000313" key="1">
    <source>
        <dbReference type="EMBL" id="TGO13064.1"/>
    </source>
</evidence>
<keyword evidence="2" id="KW-1185">Reference proteome</keyword>
<accession>A0A4Z1EKW5</accession>
<evidence type="ECO:0000313" key="2">
    <source>
        <dbReference type="Proteomes" id="UP000297777"/>
    </source>
</evidence>
<dbReference type="EMBL" id="PQXH01000077">
    <property type="protein sequence ID" value="TGO13064.1"/>
    <property type="molecule type" value="Genomic_DNA"/>
</dbReference>
<name>A0A4Z1EKW5_9HELO</name>
<protein>
    <submittedName>
        <fullName evidence="1">Uncharacterized protein</fullName>
    </submittedName>
</protein>
<comment type="caution">
    <text evidence="1">The sequence shown here is derived from an EMBL/GenBank/DDBJ whole genome shotgun (WGS) entry which is preliminary data.</text>
</comment>
<dbReference type="OrthoDB" id="10440370at2759"/>
<gene>
    <name evidence="1" type="ORF">BTUL_0077g00160</name>
</gene>
<proteinExistence type="predicted"/>
<reference evidence="1 2" key="1">
    <citation type="submission" date="2017-12" db="EMBL/GenBank/DDBJ databases">
        <title>Comparative genomics of Botrytis spp.</title>
        <authorList>
            <person name="Valero-Jimenez C.A."/>
            <person name="Tapia P."/>
            <person name="Veloso J."/>
            <person name="Silva-Moreno E."/>
            <person name="Staats M."/>
            <person name="Valdes J.H."/>
            <person name="Van Kan J.A.L."/>
        </authorList>
    </citation>
    <scope>NUCLEOTIDE SEQUENCE [LARGE SCALE GENOMIC DNA]</scope>
    <source>
        <strain evidence="1 2">Bt9001</strain>
    </source>
</reference>
<organism evidence="1 2">
    <name type="scientific">Botrytis tulipae</name>
    <dbReference type="NCBI Taxonomy" id="87230"/>
    <lineage>
        <taxon>Eukaryota</taxon>
        <taxon>Fungi</taxon>
        <taxon>Dikarya</taxon>
        <taxon>Ascomycota</taxon>
        <taxon>Pezizomycotina</taxon>
        <taxon>Leotiomycetes</taxon>
        <taxon>Helotiales</taxon>
        <taxon>Sclerotiniaceae</taxon>
        <taxon>Botrytis</taxon>
    </lineage>
</organism>